<feature type="transmembrane region" description="Helical" evidence="1">
    <location>
        <begin position="457"/>
        <end position="478"/>
    </location>
</feature>
<reference evidence="3" key="1">
    <citation type="submission" date="2023-06" db="EMBL/GenBank/DDBJ databases">
        <title>Identification and characterization of horizontal gene transfer across gut microbiota members of farm animals based on homology search.</title>
        <authorList>
            <person name="Zeman M."/>
            <person name="Kubasova T."/>
            <person name="Jahodarova E."/>
            <person name="Nykrynova M."/>
            <person name="Rychlik I."/>
        </authorList>
    </citation>
    <scope>NUCLEOTIDE SEQUENCE [LARGE SCALE GENOMIC DNA]</scope>
    <source>
        <strain evidence="3">ET39</strain>
    </source>
</reference>
<feature type="transmembrane region" description="Helical" evidence="1">
    <location>
        <begin position="204"/>
        <end position="223"/>
    </location>
</feature>
<dbReference type="Proteomes" id="UP001529340">
    <property type="component" value="Unassembled WGS sequence"/>
</dbReference>
<organism evidence="2 3">
    <name type="scientific">Amedibacillus dolichus</name>
    <dbReference type="NCBI Taxonomy" id="31971"/>
    <lineage>
        <taxon>Bacteria</taxon>
        <taxon>Bacillati</taxon>
        <taxon>Bacillota</taxon>
        <taxon>Erysipelotrichia</taxon>
        <taxon>Erysipelotrichales</taxon>
        <taxon>Erysipelotrichaceae</taxon>
        <taxon>Amedibacillus</taxon>
    </lineage>
</organism>
<reference evidence="2 3" key="3">
    <citation type="submission" date="2023-06" db="EMBL/GenBank/DDBJ databases">
        <authorList>
            <person name="Zeman M."/>
            <person name="Kubasova T."/>
            <person name="Jahodarova E."/>
            <person name="Nykrynova M."/>
            <person name="Rychlik I."/>
        </authorList>
    </citation>
    <scope>NUCLEOTIDE SEQUENCE [LARGE SCALE GENOMIC DNA]</scope>
    <source>
        <strain evidence="2 3">ET39</strain>
    </source>
</reference>
<reference evidence="2 3" key="2">
    <citation type="submission" date="2023-06" db="EMBL/GenBank/DDBJ databases">
        <title>Identification and characterization of horizontal gene transfer across gut microbiota members of farm animals based on homology search.</title>
        <authorList>
            <person name="Schwarzerova J."/>
            <person name="Nykrynova M."/>
            <person name="Jureckova K."/>
            <person name="Cejkova D."/>
            <person name="Rychlik I."/>
        </authorList>
    </citation>
    <scope>NUCLEOTIDE SEQUENCE [LARGE SCALE GENOMIC DNA]</scope>
    <source>
        <strain evidence="2 3">ET39</strain>
    </source>
</reference>
<feature type="transmembrane region" description="Helical" evidence="1">
    <location>
        <begin position="37"/>
        <end position="58"/>
    </location>
</feature>
<dbReference type="RefSeq" id="WP_289607620.1">
    <property type="nucleotide sequence ID" value="NZ_JAUDCG010000020.1"/>
</dbReference>
<protein>
    <submittedName>
        <fullName evidence="2">DUF1538 domain-containing protein</fullName>
    </submittedName>
</protein>
<proteinExistence type="predicted"/>
<keyword evidence="3" id="KW-1185">Reference proteome</keyword>
<feature type="transmembrane region" description="Helical" evidence="1">
    <location>
        <begin position="144"/>
        <end position="167"/>
    </location>
</feature>
<feature type="transmembrane region" description="Helical" evidence="1">
    <location>
        <begin position="288"/>
        <end position="310"/>
    </location>
</feature>
<keyword evidence="1" id="KW-1133">Transmembrane helix</keyword>
<keyword evidence="1" id="KW-0812">Transmembrane</keyword>
<feature type="transmembrane region" description="Helical" evidence="1">
    <location>
        <begin position="173"/>
        <end position="192"/>
    </location>
</feature>
<name>A0ABT7UBY9_9FIRM</name>
<dbReference type="InterPro" id="IPR011435">
    <property type="entry name" value="UmpAB"/>
</dbReference>
<sequence length="503" mass="54174">MTRLKEKINEALSSVLPITLIVLLLSATITPMPLGTILLFLAGAVLLIIGMGLFSLGADMAMQPVGEGIGKTIVSFQKPIYRIVITFLIGAFVTIAEPDLTVLAHQVPAIPDMTLILTVAAGVGLFLVVALLRIRWQIDLKYLLIGFYALIFLLVCFSMDSFVAVAFDSGGVTTGPITVPFLMAMGTGMASLSRSQEEEDNFGMVALCSIGPIMAVLLLGIVYHPQDAAYTPFAIIEAETTQDIVRAFVVELPAYAKEVSLALLPIVVFFLAFQLFCRRFSRKHMIRICVGALYTFAGLVLFLTGVNIGFMPAGSFIGQALASLSWNWVLIPAGMIMGFFIVRAEPAVHVLNRQVEEITSGTIPRKAVLYSLCIGVSLSLGIAMTRILTGIHILYFIIPGYVLALVLSFFVPGVFTGIAFDSGGVASGPLTATFLLPMAMGACEAVGGNILTDAFGIVAMVAMTPLLTIQLLGLLMSVRNRRMQTERDDLPDVIVEFEEEEDE</sequence>
<evidence type="ECO:0000313" key="3">
    <source>
        <dbReference type="Proteomes" id="UP001529340"/>
    </source>
</evidence>
<comment type="caution">
    <text evidence="2">The sequence shown here is derived from an EMBL/GenBank/DDBJ whole genome shotgun (WGS) entry which is preliminary data.</text>
</comment>
<accession>A0ABT7UBY9</accession>
<feature type="transmembrane region" description="Helical" evidence="1">
    <location>
        <begin position="259"/>
        <end position="276"/>
    </location>
</feature>
<feature type="transmembrane region" description="Helical" evidence="1">
    <location>
        <begin position="367"/>
        <end position="387"/>
    </location>
</feature>
<dbReference type="Pfam" id="PF07556">
    <property type="entry name" value="DUF1538"/>
    <property type="match status" value="2"/>
</dbReference>
<feature type="transmembrane region" description="Helical" evidence="1">
    <location>
        <begin position="316"/>
        <end position="342"/>
    </location>
</feature>
<evidence type="ECO:0000256" key="1">
    <source>
        <dbReference type="SAM" id="Phobius"/>
    </source>
</evidence>
<feature type="transmembrane region" description="Helical" evidence="1">
    <location>
        <begin position="393"/>
        <end position="420"/>
    </location>
</feature>
<evidence type="ECO:0000313" key="2">
    <source>
        <dbReference type="EMBL" id="MDM8157157.1"/>
    </source>
</evidence>
<keyword evidence="1" id="KW-0472">Membrane</keyword>
<gene>
    <name evidence="2" type="ORF">QUV96_05825</name>
</gene>
<feature type="transmembrane region" description="Helical" evidence="1">
    <location>
        <begin position="79"/>
        <end position="95"/>
    </location>
</feature>
<feature type="transmembrane region" description="Helical" evidence="1">
    <location>
        <begin position="12"/>
        <end position="31"/>
    </location>
</feature>
<dbReference type="EMBL" id="JAUDCG010000020">
    <property type="protein sequence ID" value="MDM8157157.1"/>
    <property type="molecule type" value="Genomic_DNA"/>
</dbReference>
<feature type="transmembrane region" description="Helical" evidence="1">
    <location>
        <begin position="115"/>
        <end position="132"/>
    </location>
</feature>